<dbReference type="AlphaFoldDB" id="A0A5E4N1J1"/>
<evidence type="ECO:0000313" key="1">
    <source>
        <dbReference type="EMBL" id="VVC35539.1"/>
    </source>
</evidence>
<sequence length="52" mass="5613">MEAECKVVSASEVAGREEIEEEDEMEFLQLAIGDPGLPDLDVLLIGSDSEGF</sequence>
<dbReference type="EMBL" id="CABPRJ010001427">
    <property type="protein sequence ID" value="VVC35539.1"/>
    <property type="molecule type" value="Genomic_DNA"/>
</dbReference>
<proteinExistence type="predicted"/>
<reference evidence="1 2" key="1">
    <citation type="submission" date="2019-08" db="EMBL/GenBank/DDBJ databases">
        <authorList>
            <person name="Alioto T."/>
            <person name="Alioto T."/>
            <person name="Gomez Garrido J."/>
        </authorList>
    </citation>
    <scope>NUCLEOTIDE SEQUENCE [LARGE SCALE GENOMIC DNA]</scope>
</reference>
<dbReference type="Proteomes" id="UP000325440">
    <property type="component" value="Unassembled WGS sequence"/>
</dbReference>
<keyword evidence="2" id="KW-1185">Reference proteome</keyword>
<evidence type="ECO:0000313" key="2">
    <source>
        <dbReference type="Proteomes" id="UP000325440"/>
    </source>
</evidence>
<organism evidence="1 2">
    <name type="scientific">Cinara cedri</name>
    <dbReference type="NCBI Taxonomy" id="506608"/>
    <lineage>
        <taxon>Eukaryota</taxon>
        <taxon>Metazoa</taxon>
        <taxon>Ecdysozoa</taxon>
        <taxon>Arthropoda</taxon>
        <taxon>Hexapoda</taxon>
        <taxon>Insecta</taxon>
        <taxon>Pterygota</taxon>
        <taxon>Neoptera</taxon>
        <taxon>Paraneoptera</taxon>
        <taxon>Hemiptera</taxon>
        <taxon>Sternorrhyncha</taxon>
        <taxon>Aphidomorpha</taxon>
        <taxon>Aphidoidea</taxon>
        <taxon>Aphididae</taxon>
        <taxon>Lachninae</taxon>
        <taxon>Cinara</taxon>
    </lineage>
</organism>
<protein>
    <submittedName>
        <fullName evidence="1">Uncharacterized protein</fullName>
    </submittedName>
</protein>
<gene>
    <name evidence="1" type="ORF">CINCED_3A022002</name>
</gene>
<name>A0A5E4N1J1_9HEMI</name>
<accession>A0A5E4N1J1</accession>